<keyword evidence="1" id="KW-0812">Transmembrane</keyword>
<keyword evidence="1" id="KW-1133">Transmembrane helix</keyword>
<evidence type="ECO:0000313" key="2">
    <source>
        <dbReference type="EMBL" id="NID05445.1"/>
    </source>
</evidence>
<dbReference type="EMBL" id="JAAQQR010000004">
    <property type="protein sequence ID" value="NID05445.1"/>
    <property type="molecule type" value="Genomic_DNA"/>
</dbReference>
<dbReference type="RefSeq" id="WP_167126028.1">
    <property type="nucleotide sequence ID" value="NZ_JAAQQR010000004.1"/>
</dbReference>
<dbReference type="Proteomes" id="UP001429601">
    <property type="component" value="Unassembled WGS sequence"/>
</dbReference>
<name>A0ABX0Q4S0_9GAMM</name>
<gene>
    <name evidence="2" type="ORF">HBF26_11155</name>
</gene>
<reference evidence="2 3" key="1">
    <citation type="journal article" date="2011" name="Curr. Microbiol.">
        <title>Luteibacter jiangsuensis sp. nov.: a methamidophos-degrading bacterium isolated from a methamidophos-manufacturing factory.</title>
        <authorList>
            <person name="Wang L."/>
            <person name="Wang G.L."/>
            <person name="Li S.P."/>
            <person name="Jiang J.D."/>
        </authorList>
    </citation>
    <scope>NUCLEOTIDE SEQUENCE [LARGE SCALE GENOMIC DNA]</scope>
    <source>
        <strain evidence="2 3">CGMCC 1.10133</strain>
    </source>
</reference>
<sequence>MYLPAGLALAAGTVAAAALKAVQPAQGDLAILSLYSNLPAWAFAGGIVLALAIAAIQTVRLRLWDRGALPGCYVCGCLLAPPRAARRGLGMARRCLGCGKLHGVNHHRLMPRVVPLAVAVKETGPVRSVRSSP</sequence>
<evidence type="ECO:0000256" key="1">
    <source>
        <dbReference type="SAM" id="Phobius"/>
    </source>
</evidence>
<organism evidence="2 3">
    <name type="scientific">Luteibacter jiangsuensis</name>
    <dbReference type="NCBI Taxonomy" id="637577"/>
    <lineage>
        <taxon>Bacteria</taxon>
        <taxon>Pseudomonadati</taxon>
        <taxon>Pseudomonadota</taxon>
        <taxon>Gammaproteobacteria</taxon>
        <taxon>Lysobacterales</taxon>
        <taxon>Rhodanobacteraceae</taxon>
        <taxon>Luteibacter</taxon>
    </lineage>
</organism>
<accession>A0ABX0Q4S0</accession>
<proteinExistence type="predicted"/>
<protein>
    <submittedName>
        <fullName evidence="2">Uncharacterized protein</fullName>
    </submittedName>
</protein>
<keyword evidence="1" id="KW-0472">Membrane</keyword>
<comment type="caution">
    <text evidence="2">The sequence shown here is derived from an EMBL/GenBank/DDBJ whole genome shotgun (WGS) entry which is preliminary data.</text>
</comment>
<keyword evidence="3" id="KW-1185">Reference proteome</keyword>
<feature type="transmembrane region" description="Helical" evidence="1">
    <location>
        <begin position="40"/>
        <end position="59"/>
    </location>
</feature>
<evidence type="ECO:0000313" key="3">
    <source>
        <dbReference type="Proteomes" id="UP001429601"/>
    </source>
</evidence>